<name>A0AAV3PAN9_LITER</name>
<feature type="region of interest" description="Disordered" evidence="1">
    <location>
        <begin position="1"/>
        <end position="104"/>
    </location>
</feature>
<feature type="region of interest" description="Disordered" evidence="1">
    <location>
        <begin position="119"/>
        <end position="138"/>
    </location>
</feature>
<evidence type="ECO:0000313" key="2">
    <source>
        <dbReference type="EMBL" id="GAA0148031.1"/>
    </source>
</evidence>
<dbReference type="AlphaFoldDB" id="A0AAV3PAN9"/>
<dbReference type="EMBL" id="BAABME010001175">
    <property type="protein sequence ID" value="GAA0148031.1"/>
    <property type="molecule type" value="Genomic_DNA"/>
</dbReference>
<accession>A0AAV3PAN9</accession>
<sequence>MAGDETAHRPLSLVDGRAFPPERGDPQNPTAATPIHSNSQTNNVAPPCMVPISGNPQGHKLFPPAFHVQPPPQKSSDVLAQPLQPPSAKTLNPPPKPHDNSLPQTLASAHNATTLALAQHKNHPPSLASPAPAHATIPAQPPAQATAYATPTVQLPAQAPGNAILIAQLPAQVPAIAQTLPPASLELAPAHKPAYAHAPQLQLISPLSQAPPPLASDPPLRILALPLPPHISLLTALPPTYTRPNLHLHVRQAIISIFKRNLLPCISLVTLMLYLDLLPTQRCVQYLSL</sequence>
<comment type="caution">
    <text evidence="2">The sequence shown here is derived from an EMBL/GenBank/DDBJ whole genome shotgun (WGS) entry which is preliminary data.</text>
</comment>
<feature type="compositionally biased region" description="Polar residues" evidence="1">
    <location>
        <begin position="27"/>
        <end position="44"/>
    </location>
</feature>
<dbReference type="Proteomes" id="UP001454036">
    <property type="component" value="Unassembled WGS sequence"/>
</dbReference>
<organism evidence="2 3">
    <name type="scientific">Lithospermum erythrorhizon</name>
    <name type="common">Purple gromwell</name>
    <name type="synonym">Lithospermum officinale var. erythrorhizon</name>
    <dbReference type="NCBI Taxonomy" id="34254"/>
    <lineage>
        <taxon>Eukaryota</taxon>
        <taxon>Viridiplantae</taxon>
        <taxon>Streptophyta</taxon>
        <taxon>Embryophyta</taxon>
        <taxon>Tracheophyta</taxon>
        <taxon>Spermatophyta</taxon>
        <taxon>Magnoliopsida</taxon>
        <taxon>eudicotyledons</taxon>
        <taxon>Gunneridae</taxon>
        <taxon>Pentapetalae</taxon>
        <taxon>asterids</taxon>
        <taxon>lamiids</taxon>
        <taxon>Boraginales</taxon>
        <taxon>Boraginaceae</taxon>
        <taxon>Boraginoideae</taxon>
        <taxon>Lithospermeae</taxon>
        <taxon>Lithospermum</taxon>
    </lineage>
</organism>
<proteinExistence type="predicted"/>
<protein>
    <submittedName>
        <fullName evidence="2">Uncharacterized protein</fullName>
    </submittedName>
</protein>
<gene>
    <name evidence="2" type="ORF">LIER_07581</name>
</gene>
<reference evidence="2 3" key="1">
    <citation type="submission" date="2024-01" db="EMBL/GenBank/DDBJ databases">
        <title>The complete chloroplast genome sequence of Lithospermum erythrorhizon: insights into the phylogenetic relationship among Boraginaceae species and the maternal lineages of purple gromwells.</title>
        <authorList>
            <person name="Okada T."/>
            <person name="Watanabe K."/>
        </authorList>
    </citation>
    <scope>NUCLEOTIDE SEQUENCE [LARGE SCALE GENOMIC DNA]</scope>
</reference>
<keyword evidence="3" id="KW-1185">Reference proteome</keyword>
<evidence type="ECO:0000313" key="3">
    <source>
        <dbReference type="Proteomes" id="UP001454036"/>
    </source>
</evidence>
<feature type="compositionally biased region" description="Low complexity" evidence="1">
    <location>
        <begin position="124"/>
        <end position="138"/>
    </location>
</feature>
<evidence type="ECO:0000256" key="1">
    <source>
        <dbReference type="SAM" id="MobiDB-lite"/>
    </source>
</evidence>